<dbReference type="PROSITE" id="PS51729">
    <property type="entry name" value="GNAT_YJDJ"/>
    <property type="match status" value="1"/>
</dbReference>
<dbReference type="InterPro" id="IPR016181">
    <property type="entry name" value="Acyl_CoA_acyltransferase"/>
</dbReference>
<dbReference type="RefSeq" id="WP_182092628.1">
    <property type="nucleotide sequence ID" value="NZ_CP059540.1"/>
</dbReference>
<name>A0A7D7R182_PLAMR</name>
<keyword evidence="3" id="KW-1185">Reference proteome</keyword>
<dbReference type="Proteomes" id="UP000514716">
    <property type="component" value="Chromosome"/>
</dbReference>
<proteinExistence type="predicted"/>
<dbReference type="PANTHER" id="PTHR31435">
    <property type="entry name" value="PROTEIN NATD1"/>
    <property type="match status" value="1"/>
</dbReference>
<dbReference type="PANTHER" id="PTHR31435:SF10">
    <property type="entry name" value="BSR4717 PROTEIN"/>
    <property type="match status" value="1"/>
</dbReference>
<protein>
    <submittedName>
        <fullName evidence="2">N-acetyltransferase</fullName>
    </submittedName>
</protein>
<sequence length="93" mass="10758">MELKFTELGHDEFAFRETEGDLVKAEITWTQMADLMVMEYTFVEENLRGQGFAKQLVDHAAAYARDNQFKMQAVCSYVAETFERSGEYDDIKA</sequence>
<dbReference type="SUPFAM" id="SSF55729">
    <property type="entry name" value="Acyl-CoA N-acyltransferases (Nat)"/>
    <property type="match status" value="1"/>
</dbReference>
<organism evidence="2 3">
    <name type="scientific">Planococcus maritimus</name>
    <dbReference type="NCBI Taxonomy" id="192421"/>
    <lineage>
        <taxon>Bacteria</taxon>
        <taxon>Bacillati</taxon>
        <taxon>Bacillota</taxon>
        <taxon>Bacilli</taxon>
        <taxon>Bacillales</taxon>
        <taxon>Caryophanaceae</taxon>
        <taxon>Planococcus</taxon>
    </lineage>
</organism>
<evidence type="ECO:0000313" key="2">
    <source>
        <dbReference type="EMBL" id="QMT17936.1"/>
    </source>
</evidence>
<keyword evidence="2" id="KW-0808">Transferase</keyword>
<evidence type="ECO:0000313" key="3">
    <source>
        <dbReference type="Proteomes" id="UP000514716"/>
    </source>
</evidence>
<feature type="domain" description="N-acetyltransferase" evidence="1">
    <location>
        <begin position="7"/>
        <end position="93"/>
    </location>
</feature>
<reference evidence="2 3" key="1">
    <citation type="submission" date="2020-07" db="EMBL/GenBank/DDBJ databases">
        <title>Screening of a cold-adapted Planococcus bacterium producing protease in traditional shrimp paste and protease identification by genome sequencing.</title>
        <authorList>
            <person name="Gao R."/>
            <person name="Leng W."/>
            <person name="Chu Q."/>
            <person name="Wu X."/>
            <person name="Liu H."/>
            <person name="Li X."/>
        </authorList>
    </citation>
    <scope>NUCLEOTIDE SEQUENCE [LARGE SCALE GENOMIC DNA]</scope>
    <source>
        <strain evidence="2 3">XJ11</strain>
    </source>
</reference>
<evidence type="ECO:0000259" key="1">
    <source>
        <dbReference type="PROSITE" id="PS51729"/>
    </source>
</evidence>
<dbReference type="Pfam" id="PF14542">
    <property type="entry name" value="Acetyltransf_CG"/>
    <property type="match status" value="1"/>
</dbReference>
<dbReference type="CDD" id="cd04301">
    <property type="entry name" value="NAT_SF"/>
    <property type="match status" value="1"/>
</dbReference>
<gene>
    <name evidence="2" type="ORF">H1Q58_02580</name>
</gene>
<dbReference type="InterPro" id="IPR031165">
    <property type="entry name" value="GNAT_YJDJ"/>
</dbReference>
<dbReference type="AlphaFoldDB" id="A0A7D7R182"/>
<dbReference type="InterPro" id="IPR045057">
    <property type="entry name" value="Gcn5-rel_NAT"/>
</dbReference>
<dbReference type="KEGG" id="pdec:H1Q58_02580"/>
<accession>A0A7D7R182</accession>
<dbReference type="Gene3D" id="3.40.630.30">
    <property type="match status" value="1"/>
</dbReference>
<dbReference type="EMBL" id="CP059540">
    <property type="protein sequence ID" value="QMT17936.1"/>
    <property type="molecule type" value="Genomic_DNA"/>
</dbReference>
<dbReference type="GO" id="GO:0016740">
    <property type="term" value="F:transferase activity"/>
    <property type="evidence" value="ECO:0007669"/>
    <property type="project" value="UniProtKB-KW"/>
</dbReference>